<dbReference type="AlphaFoldDB" id="A0A9X7VZG7"/>
<name>A0A9X7VZG7_9BACL</name>
<sequence length="433" mass="49033">MTAKLFLNRNRKRRIETGHPWVYQSEVNRLEGRVEANGIVQIVNHQGVFLALATYNPESQIIARVLSYRADEVFDERFFARRIEEAWAYRQRFIGEIESCRAVYGEADFLPGLIVDKYSDVLSVQILSLGMERFKSQIRAALMTVFQPRGIFLRNDVQVRRLEGLPLETSVWAGNVPEKVEIEENGMRFVVDIWEGQKTGYFFDQRENRAAIAPLMTGWGNSGDHRSLDGHVGMDGIVAINGQAATDRHQHQPLERGADVLECFCHTGAFTVHAAKYGARHVTAVDISLPAIEVAKENARLNEVDDRIDFIEANAFDFLREEEASGRNYDVVILDPPAFAKSRRALEGAIRGYKEINLRGLKLVRDGGFLVTASCSYHLRPDMFKDVILDAAFDAHKVLRLVHWSGAGKDHPEIAGVDEGHYLKFAIYEVRSR</sequence>
<keyword evidence="7" id="KW-0694">RNA-binding</keyword>
<dbReference type="RefSeq" id="WP_206657229.1">
    <property type="nucleotide sequence ID" value="NZ_CP071182.1"/>
</dbReference>
<accession>A0A9X7VZG7</accession>
<dbReference type="GO" id="GO:0003723">
    <property type="term" value="F:RNA binding"/>
    <property type="evidence" value="ECO:0007669"/>
    <property type="project" value="UniProtKB-KW"/>
</dbReference>
<gene>
    <name evidence="10" type="ORF">JZ786_02260</name>
</gene>
<dbReference type="SUPFAM" id="SSF88697">
    <property type="entry name" value="PUA domain-like"/>
    <property type="match status" value="1"/>
</dbReference>
<proteinExistence type="inferred from homology"/>
<evidence type="ECO:0000256" key="2">
    <source>
        <dbReference type="ARBA" id="ARBA00022490"/>
    </source>
</evidence>
<evidence type="ECO:0000256" key="1">
    <source>
        <dbReference type="ARBA" id="ARBA00004496"/>
    </source>
</evidence>
<dbReference type="Gene3D" id="3.30.750.80">
    <property type="entry name" value="RNA methyltransferase domain (HRMD) like"/>
    <property type="match status" value="1"/>
</dbReference>
<keyword evidence="2" id="KW-0963">Cytoplasm</keyword>
<evidence type="ECO:0000256" key="7">
    <source>
        <dbReference type="ARBA" id="ARBA00022884"/>
    </source>
</evidence>
<dbReference type="GO" id="GO:0008168">
    <property type="term" value="F:methyltransferase activity"/>
    <property type="evidence" value="ECO:0007669"/>
    <property type="project" value="UniProtKB-KW"/>
</dbReference>
<reference evidence="10 11" key="1">
    <citation type="submission" date="2021-02" db="EMBL/GenBank/DDBJ databases">
        <title>Alicyclobacillus curvatus sp. nov. and Alicyclobacillus mengziensis sp. nov., two acidophilic bacteria isolated from acid mine drainage.</title>
        <authorList>
            <person name="Huang Y."/>
        </authorList>
    </citation>
    <scope>NUCLEOTIDE SEQUENCE [LARGE SCALE GENOMIC DNA]</scope>
    <source>
        <strain evidence="10 11">S30H14</strain>
    </source>
</reference>
<evidence type="ECO:0000256" key="8">
    <source>
        <dbReference type="ARBA" id="ARBA00038091"/>
    </source>
</evidence>
<dbReference type="PANTHER" id="PTHR42873">
    <property type="entry name" value="RIBOSOMAL RNA LARGE SUBUNIT METHYLTRANSFERASE"/>
    <property type="match status" value="1"/>
</dbReference>
<dbReference type="PANTHER" id="PTHR42873:SF1">
    <property type="entry name" value="S-ADENOSYLMETHIONINE-DEPENDENT METHYLTRANSFERASE DOMAIN-CONTAINING PROTEIN"/>
    <property type="match status" value="1"/>
</dbReference>
<keyword evidence="3" id="KW-0698">rRNA processing</keyword>
<dbReference type="Gene3D" id="3.40.50.150">
    <property type="entry name" value="Vaccinia Virus protein VP39"/>
    <property type="match status" value="1"/>
</dbReference>
<dbReference type="InterPro" id="IPR015947">
    <property type="entry name" value="PUA-like_sf"/>
</dbReference>
<dbReference type="CDD" id="cd21153">
    <property type="entry name" value="PUA_RlmI"/>
    <property type="match status" value="1"/>
</dbReference>
<dbReference type="KEGG" id="afx:JZ786_02260"/>
<dbReference type="InterPro" id="IPR029063">
    <property type="entry name" value="SAM-dependent_MTases_sf"/>
</dbReference>
<evidence type="ECO:0000256" key="5">
    <source>
        <dbReference type="ARBA" id="ARBA00022679"/>
    </source>
</evidence>
<dbReference type="SUPFAM" id="SSF53335">
    <property type="entry name" value="S-adenosyl-L-methionine-dependent methyltransferases"/>
    <property type="match status" value="1"/>
</dbReference>
<evidence type="ECO:0000256" key="3">
    <source>
        <dbReference type="ARBA" id="ARBA00022552"/>
    </source>
</evidence>
<dbReference type="Gene3D" id="2.30.130.10">
    <property type="entry name" value="PUA domain"/>
    <property type="match status" value="1"/>
</dbReference>
<evidence type="ECO:0000259" key="9">
    <source>
        <dbReference type="SMART" id="SM00359"/>
    </source>
</evidence>
<organism evidence="10 11">
    <name type="scientific">Alicyclobacillus mengziensis</name>
    <dbReference type="NCBI Taxonomy" id="2931921"/>
    <lineage>
        <taxon>Bacteria</taxon>
        <taxon>Bacillati</taxon>
        <taxon>Bacillota</taxon>
        <taxon>Bacilli</taxon>
        <taxon>Bacillales</taxon>
        <taxon>Alicyclobacillaceae</taxon>
        <taxon>Alicyclobacillus</taxon>
    </lineage>
</organism>
<dbReference type="CDD" id="cd02440">
    <property type="entry name" value="AdoMet_MTases"/>
    <property type="match status" value="1"/>
</dbReference>
<dbReference type="GO" id="GO:0032259">
    <property type="term" value="P:methylation"/>
    <property type="evidence" value="ECO:0007669"/>
    <property type="project" value="UniProtKB-KW"/>
</dbReference>
<keyword evidence="11" id="KW-1185">Reference proteome</keyword>
<dbReference type="GO" id="GO:0006364">
    <property type="term" value="P:rRNA processing"/>
    <property type="evidence" value="ECO:0007669"/>
    <property type="project" value="UniProtKB-KW"/>
</dbReference>
<evidence type="ECO:0000256" key="4">
    <source>
        <dbReference type="ARBA" id="ARBA00022603"/>
    </source>
</evidence>
<dbReference type="InterPro" id="IPR002478">
    <property type="entry name" value="PUA"/>
</dbReference>
<keyword evidence="6" id="KW-0949">S-adenosyl-L-methionine</keyword>
<evidence type="ECO:0000313" key="10">
    <source>
        <dbReference type="EMBL" id="QSO47886.1"/>
    </source>
</evidence>
<protein>
    <submittedName>
        <fullName evidence="10">Class I SAM-dependent rRNA methyltransferase</fullName>
    </submittedName>
</protein>
<dbReference type="GO" id="GO:0005737">
    <property type="term" value="C:cytoplasm"/>
    <property type="evidence" value="ECO:0007669"/>
    <property type="project" value="UniProtKB-SubCell"/>
</dbReference>
<keyword evidence="4 10" id="KW-0489">Methyltransferase</keyword>
<dbReference type="Proteomes" id="UP000663505">
    <property type="component" value="Chromosome"/>
</dbReference>
<dbReference type="CDD" id="cd11572">
    <property type="entry name" value="RlmI_M_like"/>
    <property type="match status" value="1"/>
</dbReference>
<dbReference type="EMBL" id="CP071182">
    <property type="protein sequence ID" value="QSO47886.1"/>
    <property type="molecule type" value="Genomic_DNA"/>
</dbReference>
<dbReference type="Pfam" id="PF13847">
    <property type="entry name" value="Methyltransf_31"/>
    <property type="match status" value="1"/>
</dbReference>
<keyword evidence="5" id="KW-0808">Transferase</keyword>
<feature type="domain" description="PUA" evidence="9">
    <location>
        <begin position="3"/>
        <end position="88"/>
    </location>
</feature>
<dbReference type="Pfam" id="PF17785">
    <property type="entry name" value="PUA_3"/>
    <property type="match status" value="1"/>
</dbReference>
<comment type="similarity">
    <text evidence="8">Belongs to the methyltransferase superfamily. RlmI family.</text>
</comment>
<dbReference type="PROSITE" id="PS50890">
    <property type="entry name" value="PUA"/>
    <property type="match status" value="1"/>
</dbReference>
<dbReference type="InterPro" id="IPR036974">
    <property type="entry name" value="PUA_sf"/>
</dbReference>
<dbReference type="InterPro" id="IPR041532">
    <property type="entry name" value="RlmI-like_PUA"/>
</dbReference>
<evidence type="ECO:0000313" key="11">
    <source>
        <dbReference type="Proteomes" id="UP000663505"/>
    </source>
</evidence>
<evidence type="ECO:0000256" key="6">
    <source>
        <dbReference type="ARBA" id="ARBA00022691"/>
    </source>
</evidence>
<dbReference type="InterPro" id="IPR025714">
    <property type="entry name" value="Methyltranfer_dom"/>
</dbReference>
<comment type="subcellular location">
    <subcellularLocation>
        <location evidence="1">Cytoplasm</location>
    </subcellularLocation>
</comment>
<dbReference type="SMART" id="SM00359">
    <property type="entry name" value="PUA"/>
    <property type="match status" value="1"/>
</dbReference>